<dbReference type="EMBL" id="JBHULU010000013">
    <property type="protein sequence ID" value="MFD2514215.1"/>
    <property type="molecule type" value="Genomic_DNA"/>
</dbReference>
<dbReference type="InterPro" id="IPR027417">
    <property type="entry name" value="P-loop_NTPase"/>
</dbReference>
<keyword evidence="1" id="KW-0378">Hydrolase</keyword>
<dbReference type="InterPro" id="IPR001650">
    <property type="entry name" value="Helicase_C-like"/>
</dbReference>
<evidence type="ECO:0000313" key="4">
    <source>
        <dbReference type="EMBL" id="MFD2514215.1"/>
    </source>
</evidence>
<organism evidence="4 5">
    <name type="scientific">Pontibacter locisalis</name>
    <dbReference type="NCBI Taxonomy" id="1719035"/>
    <lineage>
        <taxon>Bacteria</taxon>
        <taxon>Pseudomonadati</taxon>
        <taxon>Bacteroidota</taxon>
        <taxon>Cytophagia</taxon>
        <taxon>Cytophagales</taxon>
        <taxon>Hymenobacteraceae</taxon>
        <taxon>Pontibacter</taxon>
    </lineage>
</organism>
<reference evidence="5" key="1">
    <citation type="journal article" date="2019" name="Int. J. Syst. Evol. Microbiol.">
        <title>The Global Catalogue of Microorganisms (GCM) 10K type strain sequencing project: providing services to taxonomists for standard genome sequencing and annotation.</title>
        <authorList>
            <consortium name="The Broad Institute Genomics Platform"/>
            <consortium name="The Broad Institute Genome Sequencing Center for Infectious Disease"/>
            <person name="Wu L."/>
            <person name="Ma J."/>
        </authorList>
    </citation>
    <scope>NUCLEOTIDE SEQUENCE [LARGE SCALE GENOMIC DNA]</scope>
    <source>
        <strain evidence="5">KCTC 42498</strain>
    </source>
</reference>
<dbReference type="Proteomes" id="UP001597544">
    <property type="component" value="Unassembled WGS sequence"/>
</dbReference>
<dbReference type="Gene3D" id="3.40.50.300">
    <property type="entry name" value="P-loop containing nucleotide triphosphate hydrolases"/>
    <property type="match status" value="2"/>
</dbReference>
<keyword evidence="5" id="KW-1185">Reference proteome</keyword>
<dbReference type="PANTHER" id="PTHR45766">
    <property type="entry name" value="DNA ANNEALING HELICASE AND ENDONUCLEASE ZRANB3 FAMILY MEMBER"/>
    <property type="match status" value="1"/>
</dbReference>
<evidence type="ECO:0000259" key="2">
    <source>
        <dbReference type="PROSITE" id="PS51192"/>
    </source>
</evidence>
<dbReference type="GO" id="GO:0004386">
    <property type="term" value="F:helicase activity"/>
    <property type="evidence" value="ECO:0007669"/>
    <property type="project" value="UniProtKB-KW"/>
</dbReference>
<dbReference type="InterPro" id="IPR014001">
    <property type="entry name" value="Helicase_ATP-bd"/>
</dbReference>
<dbReference type="PANTHER" id="PTHR45766:SF6">
    <property type="entry name" value="SWI_SNF-RELATED MATRIX-ASSOCIATED ACTIN-DEPENDENT REGULATOR OF CHROMATIN SUBFAMILY A-LIKE PROTEIN 1"/>
    <property type="match status" value="1"/>
</dbReference>
<protein>
    <submittedName>
        <fullName evidence="4">Helicase-related protein</fullName>
    </submittedName>
</protein>
<keyword evidence="4" id="KW-0067">ATP-binding</keyword>
<keyword evidence="4" id="KW-0347">Helicase</keyword>
<evidence type="ECO:0000313" key="5">
    <source>
        <dbReference type="Proteomes" id="UP001597544"/>
    </source>
</evidence>
<sequence>MINLKSKYAGILQLKTNESIADEIASRQLSVIEKAYDYLSQENNNIIYIADEVGLGKTYIALGIASLFRHFSKEPQKHRDLIIVPKKNLQQKWQKEANNFFNNNYLPEGFLLKQYLAEADLIKDRLCCINSDDVISIFRMTSFSSLSSTRKSEFFSYLCDSLFSGDVFCTKILTEAKSYGYFNQGHESTLRKLIAYLLNIKSEKINCLIIDEAHNYKHGLGTEDHDHAIRNEVTARFLGAVKDEKLLKQFPSLKNEIKFPLAEKVVCLSATPKDRSLLEIKNQFSCFTSNHTLVNAFTPKDVEQKLKTFLIRGNMEYNISDATISRNQCRYEHRQGNVNKSETAEPLNIEDDFNSVFWQLLQYKSIKHLNQKHNASFEIGMLAGFESYRLDLDKAIKPTQWDENGEEITEGKEYEYTSKRSEKVSHDFNVIKKLLESYSTTFKDIPPHPKQSKLEDEVINQLKRQEKSLIFVRRVATAHELERRLTQRFEKEVILDCYLKFDGRYLKYNTSEVKKLKDRFSERYISEKLPNFFTVLQKSSKIKKLLLIKNTTEQQSLEWLNFTFESLEVDSPLRNIIIKFIDKGSKAVPKKLTEPFVEVLEDSYLDWQNTQNASTMEAEEDDDDEPAGNFFNSYFRKGRPGYNFRQKLYRENWFELNLFLLINHYKLIEYDPNELSTVLQGVHIKEESKKSQIFESYQQAYKGFLISNGIIGPSSTQVDKKGLEELTVDTFLTSLLLQECKREFDDWVHKRMRKLDVELLTKDFEVLGSILKSVFRNGSGLLPAFVADAAGGAFDVTLRDLIIKEDAPFHFVLKEIKTILLDYDLIIGTIFQERDSKKVSTTLRGLTPVVGISGQAKRDRSIVASQFRTPGYPYVLVTTDIFKEGEDLHTYCQNVYHYGIAWNPSDMEQRTGRIDRINSLSYRKLNKNKVVDFDNKIHVFYPYLSQSVEVNQVIRLLENINKFVRTFNDIEANVNYNSRVEVDSVLSAFDIPEAIAEKLISKYNVVNFKV</sequence>
<accession>A0ABW5ILC5</accession>
<dbReference type="SUPFAM" id="SSF52540">
    <property type="entry name" value="P-loop containing nucleoside triphosphate hydrolases"/>
    <property type="match status" value="2"/>
</dbReference>
<evidence type="ECO:0000259" key="3">
    <source>
        <dbReference type="PROSITE" id="PS51194"/>
    </source>
</evidence>
<comment type="caution">
    <text evidence="4">The sequence shown here is derived from an EMBL/GenBank/DDBJ whole genome shotgun (WGS) entry which is preliminary data.</text>
</comment>
<dbReference type="PROSITE" id="PS51194">
    <property type="entry name" value="HELICASE_CTER"/>
    <property type="match status" value="1"/>
</dbReference>
<gene>
    <name evidence="4" type="ORF">ACFSRY_10080</name>
</gene>
<name>A0ABW5ILC5_9BACT</name>
<dbReference type="RefSeq" id="WP_377506349.1">
    <property type="nucleotide sequence ID" value="NZ_JBHULU010000013.1"/>
</dbReference>
<evidence type="ECO:0000256" key="1">
    <source>
        <dbReference type="ARBA" id="ARBA00022801"/>
    </source>
</evidence>
<feature type="domain" description="Helicase ATP-binding" evidence="2">
    <location>
        <begin position="38"/>
        <end position="290"/>
    </location>
</feature>
<feature type="domain" description="Helicase C-terminal" evidence="3">
    <location>
        <begin position="815"/>
        <end position="975"/>
    </location>
</feature>
<dbReference type="SMART" id="SM00487">
    <property type="entry name" value="DEXDc"/>
    <property type="match status" value="1"/>
</dbReference>
<dbReference type="Pfam" id="PF04851">
    <property type="entry name" value="ResIII"/>
    <property type="match status" value="1"/>
</dbReference>
<keyword evidence="4" id="KW-0547">Nucleotide-binding</keyword>
<dbReference type="Pfam" id="PF00271">
    <property type="entry name" value="Helicase_C"/>
    <property type="match status" value="1"/>
</dbReference>
<dbReference type="PROSITE" id="PS51192">
    <property type="entry name" value="HELICASE_ATP_BIND_1"/>
    <property type="match status" value="1"/>
</dbReference>
<proteinExistence type="predicted"/>
<dbReference type="SMART" id="SM00490">
    <property type="entry name" value="HELICc"/>
    <property type="match status" value="1"/>
</dbReference>
<dbReference type="InterPro" id="IPR006935">
    <property type="entry name" value="Helicase/UvrB_N"/>
</dbReference>